<dbReference type="PANTHER" id="PTHR43371">
    <property type="entry name" value="VITAMIN B12-DEPENDENT RIBONUCLEOTIDE REDUCTASE"/>
    <property type="match status" value="1"/>
</dbReference>
<keyword evidence="10" id="KW-1015">Disulfide bond</keyword>
<name>A0A0G1KCE9_9BACT</name>
<evidence type="ECO:0000256" key="13">
    <source>
        <dbReference type="ARBA" id="ARBA00047754"/>
    </source>
</evidence>
<protein>
    <recommendedName>
        <fullName evidence="4 14">Vitamin B12-dependent ribonucleotide reductase</fullName>
        <ecNumber evidence="3 14">1.17.4.1</ecNumber>
    </recommendedName>
</protein>
<accession>A0A0G1KCE9</accession>
<evidence type="ECO:0000256" key="1">
    <source>
        <dbReference type="ARBA" id="ARBA00001922"/>
    </source>
</evidence>
<feature type="domain" description="Ribonucleotide reductase large subunit C-terminal" evidence="16">
    <location>
        <begin position="146"/>
        <end position="463"/>
    </location>
</feature>
<dbReference type="GO" id="GO:0004748">
    <property type="term" value="F:ribonucleoside-diphosphate reductase activity, thioredoxin disulfide as acceptor"/>
    <property type="evidence" value="ECO:0007669"/>
    <property type="project" value="UniProtKB-EC"/>
</dbReference>
<dbReference type="Pfam" id="PF12637">
    <property type="entry name" value="TSCPD"/>
    <property type="match status" value="1"/>
</dbReference>
<gene>
    <name evidence="18" type="ORF">UW78_C0013G0010</name>
</gene>
<evidence type="ECO:0000256" key="14">
    <source>
        <dbReference type="RuleBase" id="RU364064"/>
    </source>
</evidence>
<dbReference type="InterPro" id="IPR013509">
    <property type="entry name" value="RNR_lsu_N"/>
</dbReference>
<dbReference type="SUPFAM" id="SSF48168">
    <property type="entry name" value="R1 subunit of ribonucleotide reductase, N-terminal domain"/>
    <property type="match status" value="1"/>
</dbReference>
<evidence type="ECO:0000256" key="5">
    <source>
        <dbReference type="ARBA" id="ARBA00022628"/>
    </source>
</evidence>
<evidence type="ECO:0000256" key="4">
    <source>
        <dbReference type="ARBA" id="ARBA00014409"/>
    </source>
</evidence>
<evidence type="ECO:0000256" key="6">
    <source>
        <dbReference type="ARBA" id="ARBA00022634"/>
    </source>
</evidence>
<dbReference type="Proteomes" id="UP000034595">
    <property type="component" value="Unassembled WGS sequence"/>
</dbReference>
<evidence type="ECO:0000256" key="8">
    <source>
        <dbReference type="ARBA" id="ARBA00023002"/>
    </source>
</evidence>
<feature type="domain" description="Ribonucleotide reductase large subunit N-terminal" evidence="15">
    <location>
        <begin position="62"/>
        <end position="142"/>
    </location>
</feature>
<evidence type="ECO:0000313" key="19">
    <source>
        <dbReference type="Proteomes" id="UP000034595"/>
    </source>
</evidence>
<dbReference type="InterPro" id="IPR024434">
    <property type="entry name" value="TSCPD_dom"/>
</dbReference>
<comment type="similarity">
    <text evidence="2 14">Belongs to the ribonucleoside diphosphate reductase class-2 family.</text>
</comment>
<dbReference type="PRINTS" id="PR01183">
    <property type="entry name" value="RIBORDTASEM1"/>
</dbReference>
<dbReference type="Gene3D" id="3.20.70.20">
    <property type="match status" value="1"/>
</dbReference>
<dbReference type="Pfam" id="PF02867">
    <property type="entry name" value="Ribonuc_red_lgC"/>
    <property type="match status" value="1"/>
</dbReference>
<proteinExistence type="inferred from homology"/>
<evidence type="ECO:0000256" key="3">
    <source>
        <dbReference type="ARBA" id="ARBA00012274"/>
    </source>
</evidence>
<reference evidence="18 19" key="1">
    <citation type="journal article" date="2015" name="Nature">
        <title>rRNA introns, odd ribosomes, and small enigmatic genomes across a large radiation of phyla.</title>
        <authorList>
            <person name="Brown C.T."/>
            <person name="Hug L.A."/>
            <person name="Thomas B.C."/>
            <person name="Sharon I."/>
            <person name="Castelle C.J."/>
            <person name="Singh A."/>
            <person name="Wilkins M.J."/>
            <person name="Williams K.H."/>
            <person name="Banfield J.F."/>
        </authorList>
    </citation>
    <scope>NUCLEOTIDE SEQUENCE [LARGE SCALE GENOMIC DNA]</scope>
</reference>
<keyword evidence="11 14" id="KW-0170">Cobalt</keyword>
<comment type="caution">
    <text evidence="18">The sequence shown here is derived from an EMBL/GenBank/DDBJ whole genome shotgun (WGS) entry which is preliminary data.</text>
</comment>
<dbReference type="UniPathway" id="UPA00326"/>
<dbReference type="GO" id="GO:0009263">
    <property type="term" value="P:deoxyribonucleotide biosynthetic process"/>
    <property type="evidence" value="ECO:0007669"/>
    <property type="project" value="UniProtKB-KW"/>
</dbReference>
<dbReference type="GO" id="GO:0005524">
    <property type="term" value="F:ATP binding"/>
    <property type="evidence" value="ECO:0007669"/>
    <property type="project" value="InterPro"/>
</dbReference>
<dbReference type="InterPro" id="IPR050862">
    <property type="entry name" value="RdRp_reductase_class-2"/>
</dbReference>
<evidence type="ECO:0000259" key="16">
    <source>
        <dbReference type="Pfam" id="PF02867"/>
    </source>
</evidence>
<keyword evidence="7 14" id="KW-0547">Nucleotide-binding</keyword>
<dbReference type="PATRIC" id="fig|1618610.3.peg.532"/>
<keyword evidence="8 14" id="KW-0560">Oxidoreductase</keyword>
<dbReference type="SUPFAM" id="SSF51998">
    <property type="entry name" value="PFL-like glycyl radical enzymes"/>
    <property type="match status" value="1"/>
</dbReference>
<dbReference type="EMBL" id="LCJQ01000013">
    <property type="protein sequence ID" value="KKT81273.1"/>
    <property type="molecule type" value="Genomic_DNA"/>
</dbReference>
<dbReference type="InterPro" id="IPR013344">
    <property type="entry name" value="RNR_NrdJ/NrdZ"/>
</dbReference>
<keyword evidence="9" id="KW-0215">Deoxyribonucleotide synthesis</keyword>
<evidence type="ECO:0000256" key="9">
    <source>
        <dbReference type="ARBA" id="ARBA00023116"/>
    </source>
</evidence>
<evidence type="ECO:0000259" key="17">
    <source>
        <dbReference type="Pfam" id="PF12637"/>
    </source>
</evidence>
<keyword evidence="6 14" id="KW-0237">DNA synthesis</keyword>
<dbReference type="InterPro" id="IPR008926">
    <property type="entry name" value="RNR_R1-su_N"/>
</dbReference>
<dbReference type="EC" id="1.17.4.1" evidence="3 14"/>
<evidence type="ECO:0000256" key="2">
    <source>
        <dbReference type="ARBA" id="ARBA00007405"/>
    </source>
</evidence>
<evidence type="ECO:0000256" key="10">
    <source>
        <dbReference type="ARBA" id="ARBA00023157"/>
    </source>
</evidence>
<organism evidence="18 19">
    <name type="scientific">Candidatus Azambacteria bacterium GW2011_GWA1_44_9</name>
    <dbReference type="NCBI Taxonomy" id="1618610"/>
    <lineage>
        <taxon>Bacteria</taxon>
        <taxon>Candidatus Azamiibacteriota</taxon>
    </lineage>
</organism>
<evidence type="ECO:0000256" key="7">
    <source>
        <dbReference type="ARBA" id="ARBA00022741"/>
    </source>
</evidence>
<dbReference type="PANTHER" id="PTHR43371:SF1">
    <property type="entry name" value="RIBONUCLEOSIDE-DIPHOSPHATE REDUCTASE"/>
    <property type="match status" value="1"/>
</dbReference>
<comment type="cofactor">
    <cofactor evidence="1 14">
        <name>adenosylcob(III)alamin</name>
        <dbReference type="ChEBI" id="CHEBI:18408"/>
    </cofactor>
</comment>
<dbReference type="CDD" id="cd02888">
    <property type="entry name" value="RNR_II_dimer"/>
    <property type="match status" value="1"/>
</dbReference>
<comment type="catalytic activity">
    <reaction evidence="13 14">
        <text>a 2'-deoxyribonucleoside 5'-diphosphate + [thioredoxin]-disulfide + H2O = a ribonucleoside 5'-diphosphate + [thioredoxin]-dithiol</text>
        <dbReference type="Rhea" id="RHEA:23252"/>
        <dbReference type="Rhea" id="RHEA-COMP:10698"/>
        <dbReference type="Rhea" id="RHEA-COMP:10700"/>
        <dbReference type="ChEBI" id="CHEBI:15377"/>
        <dbReference type="ChEBI" id="CHEBI:29950"/>
        <dbReference type="ChEBI" id="CHEBI:50058"/>
        <dbReference type="ChEBI" id="CHEBI:57930"/>
        <dbReference type="ChEBI" id="CHEBI:73316"/>
        <dbReference type="EC" id="1.17.4.1"/>
    </reaction>
</comment>
<evidence type="ECO:0000256" key="11">
    <source>
        <dbReference type="ARBA" id="ARBA00023285"/>
    </source>
</evidence>
<evidence type="ECO:0000256" key="12">
    <source>
        <dbReference type="ARBA" id="ARBA00025437"/>
    </source>
</evidence>
<comment type="function">
    <text evidence="12 14">Catalyzes the reduction of ribonucleotides to deoxyribonucleotides. May function to provide a pool of deoxyribonucleotide precursors for DNA repair during oxygen limitation and/or for immediate growth after restoration of oxygen.</text>
</comment>
<evidence type="ECO:0000259" key="15">
    <source>
        <dbReference type="Pfam" id="PF00317"/>
    </source>
</evidence>
<dbReference type="GO" id="GO:0071897">
    <property type="term" value="P:DNA biosynthetic process"/>
    <property type="evidence" value="ECO:0007669"/>
    <property type="project" value="UniProtKB-KW"/>
</dbReference>
<dbReference type="AlphaFoldDB" id="A0A0G1KCE9"/>
<dbReference type="NCBIfam" id="NF006417">
    <property type="entry name" value="PRK08665.1"/>
    <property type="match status" value="1"/>
</dbReference>
<evidence type="ECO:0000313" key="18">
    <source>
        <dbReference type="EMBL" id="KKT81273.1"/>
    </source>
</evidence>
<dbReference type="InterPro" id="IPR000788">
    <property type="entry name" value="RNR_lg_C"/>
</dbReference>
<sequence>MQLQTQIAKFKSQDYSSKRKTNGHAKKIDWDGLEYKEMAMLVEKLAGPKPEVPIDIVAEPWSEQAIRVLNERYFLKDKDGKVIETVEEMCWRVAWELARAEVKFGRTRKEIETEAREFYKLMLTRNFLPNSPTLMNAGKNNGLQYSACYVIPVPDSLEGIFDGVKWQGLIHQSGGGTGFSFSRLRPKGSRVKTSMGVASGPVSFMRIYNEATQQIKQGGTRRGANMGILRVDHPDILEFIHCKDDGVGITNFNVSVAITDKFMKALQEDGEYELVAPHNGEVTGKLRARAVWDEIAQSAWKTGDPGLIFLDRMNQRTGNPIRAKGWEIESTNPCGEQMLYPFDACNLGSIFLGYFVKDKKIDWDGLRETTHTAVRMLDNVIEMNPFPLPQIAETVKNIRRIGLGVGGWADMLVELGIAYDSQEALDLAEKVMKFINGEGHKASQELAGERGPFPMWKQSIYKDEPIRNSTVTTIAPTGSIGILANQGGGIEPLFAIAYRHIVKSENRTLTFVNPAFEKMAREKGFYNQELMDKVAEHGVIRELTEIPQEARAVFGTAHEIDPQWHVKMQAAFQKYTDNAVSKTINLRHETTTENVKMAYQLAWETGCQGITVFRDGCKNEQVLNLGTSKNKQVEASQATQVIKPRPTKVEGATYQIETPMGTAFITVNHDGEGNPFELFVTIGKAGSEVAAMAEAIGRLISTTLRFGNHLPAKERAREIMEQLRGIGGGSAVGFGPNKVRSLPDAVARAIGMHFGLIGFQAEQAKQAPQAIQANLFTNGHTNGFAKKLDLCPSCGNASLVFEEGCKKCYGCGYSEC</sequence>
<keyword evidence="5 14" id="KW-0846">Cobalamin</keyword>
<dbReference type="GO" id="GO:0031419">
    <property type="term" value="F:cobalamin binding"/>
    <property type="evidence" value="ECO:0007669"/>
    <property type="project" value="UniProtKB-KW"/>
</dbReference>
<dbReference type="Pfam" id="PF00317">
    <property type="entry name" value="Ribonuc_red_lgN"/>
    <property type="match status" value="1"/>
</dbReference>
<feature type="domain" description="TSCPD" evidence="17">
    <location>
        <begin position="645"/>
        <end position="753"/>
    </location>
</feature>
<dbReference type="NCBIfam" id="TIGR02504">
    <property type="entry name" value="NrdJ_Z"/>
    <property type="match status" value="1"/>
</dbReference>